<dbReference type="Proteomes" id="UP000002527">
    <property type="component" value="Chromosome"/>
</dbReference>
<dbReference type="Gene3D" id="3.90.1570.30">
    <property type="match status" value="1"/>
</dbReference>
<accession>Q73D76</accession>
<dbReference type="InterPro" id="IPR029464">
    <property type="entry name" value="HSDR_N"/>
</dbReference>
<dbReference type="AlphaFoldDB" id="Q73D76"/>
<evidence type="ECO:0000259" key="1">
    <source>
        <dbReference type="Pfam" id="PF13588"/>
    </source>
</evidence>
<sequence length="418" mass="48493">MYVRNLKRLNWVGIMYQSVSYNKYELPKIFIRNGRECFFDPIRKKLILISPEEIVRQQVIQFLIKDMQVPTEYIEVEVPMSYFKKGLKGRADIIVYGERDNQLIPLLIIECKANHVPLTESVFNQVIRYDEMIFADMIMVTNGIDTIFQAYCTSTKLYKTLAVLPSYKDLVERQNLQIVQEEMDGLWDRPVFYGNYPSQIIEEFKNGGWIGEDTSSQSHNFIVNLMGLLQDQRYSLRSQSFNGINLIEDGGLRYMSYGNAAGGTYPGYYRYFIVEDKEGNHQIVSMSIFATAKTINDPVYGTRKGITYLVVAIDDFDKSHNSLQLSIDKYVSVGKMECEIWHDGTLTAGKKGAVKRDKVIQFIKQKAPELVNEDNQIILGVLNHSREFKWKHRDVKLFVANLIKYAILRDDFRKGYLE</sequence>
<name>Q73D76_BACC1</name>
<organism evidence="2 3">
    <name type="scientific">Bacillus cereus (strain ATCC 10987 / NRS 248)</name>
    <dbReference type="NCBI Taxonomy" id="222523"/>
    <lineage>
        <taxon>Bacteria</taxon>
        <taxon>Bacillati</taxon>
        <taxon>Bacillota</taxon>
        <taxon>Bacilli</taxon>
        <taxon>Bacillales</taxon>
        <taxon>Bacillaceae</taxon>
        <taxon>Bacillus</taxon>
        <taxon>Bacillus cereus group</taxon>
    </lineage>
</organism>
<feature type="domain" description="Type I restriction enzyme R protein N-terminal" evidence="1">
    <location>
        <begin position="51"/>
        <end position="165"/>
    </location>
</feature>
<evidence type="ECO:0000313" key="2">
    <source>
        <dbReference type="EMBL" id="AAS39769.1"/>
    </source>
</evidence>
<dbReference type="EMBL" id="AE017194">
    <property type="protein sequence ID" value="AAS39769.1"/>
    <property type="molecule type" value="Genomic_DNA"/>
</dbReference>
<protein>
    <recommendedName>
        <fullName evidence="1">Type I restriction enzyme R protein N-terminal domain-containing protein</fullName>
    </recommendedName>
</protein>
<dbReference type="HOGENOM" id="CLU_055396_0_0_9"/>
<proteinExistence type="predicted"/>
<reference evidence="2 3" key="1">
    <citation type="journal article" date="2004" name="Nucleic Acids Res.">
        <title>The genome sequence of Bacillus cereus ATCC 10987 reveals metabolic adaptations and a large plasmid related to Bacillus anthracis pXO1.</title>
        <authorList>
            <person name="Rasko D.A."/>
            <person name="Ravel J."/>
            <person name="Okstad O.A."/>
            <person name="Helgason E."/>
            <person name="Cer R.Z."/>
            <person name="Jiang L."/>
            <person name="Shores K.A."/>
            <person name="Fouts D.E."/>
            <person name="Tourasse N.J."/>
            <person name="Angiuoli S.V."/>
            <person name="Kolonay J."/>
            <person name="Nelson W.C."/>
            <person name="Kolsto A.-B."/>
            <person name="Fraser C.M."/>
            <person name="Read T.D."/>
        </authorList>
    </citation>
    <scope>NUCLEOTIDE SEQUENCE [LARGE SCALE GENOMIC DNA]</scope>
    <source>
        <strain evidence="3">ATCC 10987 / NRS 248</strain>
    </source>
</reference>
<dbReference type="Pfam" id="PF13588">
    <property type="entry name" value="HSDR_N_2"/>
    <property type="match status" value="1"/>
</dbReference>
<gene>
    <name evidence="2" type="ordered locus">BCE_0838</name>
</gene>
<dbReference type="KEGG" id="bca:BCE_0838"/>
<evidence type="ECO:0000313" key="3">
    <source>
        <dbReference type="Proteomes" id="UP000002527"/>
    </source>
</evidence>